<comment type="caution">
    <text evidence="2">The sequence shown here is derived from an EMBL/GenBank/DDBJ whole genome shotgun (WGS) entry which is preliminary data.</text>
</comment>
<evidence type="ECO:0000313" key="2">
    <source>
        <dbReference type="EMBL" id="MCI88442.1"/>
    </source>
</evidence>
<protein>
    <submittedName>
        <fullName evidence="2">Uncharacterized protein</fullName>
    </submittedName>
</protein>
<keyword evidence="3" id="KW-1185">Reference proteome</keyword>
<organism evidence="2 3">
    <name type="scientific">Trifolium medium</name>
    <dbReference type="NCBI Taxonomy" id="97028"/>
    <lineage>
        <taxon>Eukaryota</taxon>
        <taxon>Viridiplantae</taxon>
        <taxon>Streptophyta</taxon>
        <taxon>Embryophyta</taxon>
        <taxon>Tracheophyta</taxon>
        <taxon>Spermatophyta</taxon>
        <taxon>Magnoliopsida</taxon>
        <taxon>eudicotyledons</taxon>
        <taxon>Gunneridae</taxon>
        <taxon>Pentapetalae</taxon>
        <taxon>rosids</taxon>
        <taxon>fabids</taxon>
        <taxon>Fabales</taxon>
        <taxon>Fabaceae</taxon>
        <taxon>Papilionoideae</taxon>
        <taxon>50 kb inversion clade</taxon>
        <taxon>NPAAA clade</taxon>
        <taxon>Hologalegina</taxon>
        <taxon>IRL clade</taxon>
        <taxon>Trifolieae</taxon>
        <taxon>Trifolium</taxon>
    </lineage>
</organism>
<proteinExistence type="predicted"/>
<feature type="region of interest" description="Disordered" evidence="1">
    <location>
        <begin position="1"/>
        <end position="24"/>
    </location>
</feature>
<dbReference type="AlphaFoldDB" id="A0A392VLY3"/>
<evidence type="ECO:0000313" key="3">
    <source>
        <dbReference type="Proteomes" id="UP000265520"/>
    </source>
</evidence>
<dbReference type="Proteomes" id="UP000265520">
    <property type="component" value="Unassembled WGS sequence"/>
</dbReference>
<feature type="non-terminal residue" evidence="2">
    <location>
        <position position="36"/>
    </location>
</feature>
<evidence type="ECO:0000256" key="1">
    <source>
        <dbReference type="SAM" id="MobiDB-lite"/>
    </source>
</evidence>
<accession>A0A392VLY3</accession>
<sequence>MAAWPCMVSPSSVQPPPSTTQNRSFAQVLNESCDVK</sequence>
<reference evidence="2 3" key="1">
    <citation type="journal article" date="2018" name="Front. Plant Sci.">
        <title>Red Clover (Trifolium pratense) and Zigzag Clover (T. medium) - A Picture of Genomic Similarities and Differences.</title>
        <authorList>
            <person name="Dluhosova J."/>
            <person name="Istvanek J."/>
            <person name="Nedelnik J."/>
            <person name="Repkova J."/>
        </authorList>
    </citation>
    <scope>NUCLEOTIDE SEQUENCE [LARGE SCALE GENOMIC DNA]</scope>
    <source>
        <strain evidence="3">cv. 10/8</strain>
        <tissue evidence="2">Leaf</tissue>
    </source>
</reference>
<name>A0A392VLY3_9FABA</name>
<dbReference type="EMBL" id="LXQA011193177">
    <property type="protein sequence ID" value="MCI88442.1"/>
    <property type="molecule type" value="Genomic_DNA"/>
</dbReference>